<organism evidence="3 4">
    <name type="scientific">Cricetulus griseus</name>
    <name type="common">Chinese hamster</name>
    <name type="synonym">Cricetulus barabensis griseus</name>
    <dbReference type="NCBI Taxonomy" id="10029"/>
    <lineage>
        <taxon>Eukaryota</taxon>
        <taxon>Metazoa</taxon>
        <taxon>Chordata</taxon>
        <taxon>Craniata</taxon>
        <taxon>Vertebrata</taxon>
        <taxon>Euteleostomi</taxon>
        <taxon>Mammalia</taxon>
        <taxon>Eutheria</taxon>
        <taxon>Euarchontoglires</taxon>
        <taxon>Glires</taxon>
        <taxon>Rodentia</taxon>
        <taxon>Myomorpha</taxon>
        <taxon>Muroidea</taxon>
        <taxon>Cricetidae</taxon>
        <taxon>Cricetinae</taxon>
        <taxon>Cricetulus</taxon>
    </lineage>
</organism>
<evidence type="ECO:0000259" key="1">
    <source>
        <dbReference type="Pfam" id="PF01548"/>
    </source>
</evidence>
<accession>A0A061HV81</accession>
<dbReference type="InterPro" id="IPR003346">
    <property type="entry name" value="Transposase_20"/>
</dbReference>
<name>A0A061HV81_CRIGR</name>
<dbReference type="EMBL" id="KE690312">
    <property type="protein sequence ID" value="ERE48561.1"/>
    <property type="molecule type" value="Genomic_DNA"/>
</dbReference>
<reference evidence="4" key="1">
    <citation type="journal article" date="2013" name="Nat. Biotechnol.">
        <title>Chinese hamster genome sequenced from sorted chromosomes.</title>
        <authorList>
            <person name="Brinkrolf K."/>
            <person name="Rupp O."/>
            <person name="Laux H."/>
            <person name="Kollin F."/>
            <person name="Ernst W."/>
            <person name="Linke B."/>
            <person name="Kofler R."/>
            <person name="Romand S."/>
            <person name="Hesse F."/>
            <person name="Budach W.E."/>
            <person name="Galosy S."/>
            <person name="Muller D."/>
            <person name="Noll T."/>
            <person name="Wienberg J."/>
            <person name="Jostock T."/>
            <person name="Leonard M."/>
            <person name="Grillari J."/>
            <person name="Tauch A."/>
            <person name="Goesmann A."/>
            <person name="Helk B."/>
            <person name="Mott J.E."/>
            <person name="Puhler A."/>
            <person name="Borth N."/>
        </authorList>
    </citation>
    <scope>NUCLEOTIDE SEQUENCE [LARGE SCALE GENOMIC DNA]</scope>
    <source>
        <strain evidence="4">17A/GY</strain>
    </source>
</reference>
<dbReference type="Pfam" id="PF01548">
    <property type="entry name" value="DEDD_Tnp_IS110"/>
    <property type="match status" value="1"/>
</dbReference>
<evidence type="ECO:0000259" key="2">
    <source>
        <dbReference type="Pfam" id="PF02371"/>
    </source>
</evidence>
<dbReference type="InterPro" id="IPR002525">
    <property type="entry name" value="Transp_IS110-like_N"/>
</dbReference>
<protein>
    <submittedName>
        <fullName evidence="3">Putative Transposase for insertion sequence element IS1328</fullName>
    </submittedName>
</protein>
<dbReference type="GO" id="GO:0003677">
    <property type="term" value="F:DNA binding"/>
    <property type="evidence" value="ECO:0007669"/>
    <property type="project" value="InterPro"/>
</dbReference>
<dbReference type="Pfam" id="PF02371">
    <property type="entry name" value="Transposase_20"/>
    <property type="match status" value="1"/>
</dbReference>
<evidence type="ECO:0000313" key="3">
    <source>
        <dbReference type="EMBL" id="ERE48561.1"/>
    </source>
</evidence>
<dbReference type="PANTHER" id="PTHR33055:SF3">
    <property type="entry name" value="PUTATIVE TRANSPOSASE FOR IS117-RELATED"/>
    <property type="match status" value="1"/>
</dbReference>
<dbReference type="InterPro" id="IPR047650">
    <property type="entry name" value="Transpos_IS110"/>
</dbReference>
<dbReference type="GO" id="GO:0006313">
    <property type="term" value="P:DNA transposition"/>
    <property type="evidence" value="ECO:0007669"/>
    <property type="project" value="InterPro"/>
</dbReference>
<gene>
    <name evidence="3" type="ORF">H671_21572</name>
</gene>
<dbReference type="GO" id="GO:0004803">
    <property type="term" value="F:transposase activity"/>
    <property type="evidence" value="ECO:0007669"/>
    <property type="project" value="InterPro"/>
</dbReference>
<dbReference type="AlphaFoldDB" id="A0A061HV81"/>
<feature type="domain" description="Transposase IS110-like N-terminal" evidence="1">
    <location>
        <begin position="7"/>
        <end position="140"/>
    </location>
</feature>
<dbReference type="PANTHER" id="PTHR33055">
    <property type="entry name" value="TRANSPOSASE FOR INSERTION SEQUENCE ELEMENT IS1111A"/>
    <property type="match status" value="1"/>
</dbReference>
<proteinExistence type="predicted"/>
<dbReference type="Proteomes" id="UP000030759">
    <property type="component" value="Unassembled WGS sequence"/>
</dbReference>
<sequence length="320" mass="34896">MSDRLAVGIDADSKTLVVACHGTKGSIRIVNSASAIDKWLSGLPARSRIGVEATNRYHECVVQAAQKAGHEVFVLNPRDIKHYAKGVACRGKTDSGDAQVIARYIAKEADNLHEHVARSPAQERLHVLLQQRDSVVRNKAMLNLSLGPGAAESAIFGRIFSSLKEAIALLDQQIQQLCRSGEQGDLYRRIMTIPGIGPTVAAVVTHHITRWPLTSSDAWIACTGLDPRPNESGARIGRRRLSKRGNASLRQILYMAAMGLTRSKGGKPLYTAIRERGHSSTASFNILARKLARIAWGVFKSGREFDPTMLKVGQACFQQA</sequence>
<feature type="domain" description="Transposase IS116/IS110/IS902 C-terminal" evidence="2">
    <location>
        <begin position="188"/>
        <end position="263"/>
    </location>
</feature>
<evidence type="ECO:0000313" key="4">
    <source>
        <dbReference type="Proteomes" id="UP000030759"/>
    </source>
</evidence>